<feature type="domain" description="GH18" evidence="10">
    <location>
        <begin position="44"/>
        <end position="323"/>
    </location>
</feature>
<evidence type="ECO:0000313" key="11">
    <source>
        <dbReference type="EMBL" id="KAF5392186.1"/>
    </source>
</evidence>
<dbReference type="GO" id="GO:0000272">
    <property type="term" value="P:polysaccharide catabolic process"/>
    <property type="evidence" value="ECO:0007669"/>
    <property type="project" value="UniProtKB-KW"/>
</dbReference>
<proteinExistence type="inferred from homology"/>
<dbReference type="InterPro" id="IPR017853">
    <property type="entry name" value="GH"/>
</dbReference>
<keyword evidence="3" id="KW-0146">Chitin degradation</keyword>
<dbReference type="GO" id="GO:0006032">
    <property type="term" value="P:chitin catabolic process"/>
    <property type="evidence" value="ECO:0007669"/>
    <property type="project" value="UniProtKB-KW"/>
</dbReference>
<keyword evidence="12" id="KW-1185">Reference proteome</keyword>
<keyword evidence="6" id="KW-0624">Polysaccharide degradation</keyword>
<keyword evidence="5 7" id="KW-0326">Glycosidase</keyword>
<dbReference type="SMART" id="SM00495">
    <property type="entry name" value="ChtBD3"/>
    <property type="match status" value="1"/>
</dbReference>
<comment type="similarity">
    <text evidence="8">Belongs to the glycosyl hydrolase 18 family.</text>
</comment>
<evidence type="ECO:0000256" key="3">
    <source>
        <dbReference type="ARBA" id="ARBA00023024"/>
    </source>
</evidence>
<dbReference type="InterPro" id="IPR036573">
    <property type="entry name" value="CBM_sf_5/12"/>
</dbReference>
<evidence type="ECO:0000256" key="8">
    <source>
        <dbReference type="RuleBase" id="RU004453"/>
    </source>
</evidence>
<name>A0A8H5HZE9_9AGAR</name>
<dbReference type="SUPFAM" id="SSF51055">
    <property type="entry name" value="Carbohydrate binding domain"/>
    <property type="match status" value="1"/>
</dbReference>
<dbReference type="InterPro" id="IPR003610">
    <property type="entry name" value="CBM5/12"/>
</dbReference>
<organism evidence="11 12">
    <name type="scientific">Collybiopsis confluens</name>
    <dbReference type="NCBI Taxonomy" id="2823264"/>
    <lineage>
        <taxon>Eukaryota</taxon>
        <taxon>Fungi</taxon>
        <taxon>Dikarya</taxon>
        <taxon>Basidiomycota</taxon>
        <taxon>Agaricomycotina</taxon>
        <taxon>Agaricomycetes</taxon>
        <taxon>Agaricomycetidae</taxon>
        <taxon>Agaricales</taxon>
        <taxon>Marasmiineae</taxon>
        <taxon>Omphalotaceae</taxon>
        <taxon>Collybiopsis</taxon>
    </lineage>
</organism>
<comment type="catalytic activity">
    <reaction evidence="1">
        <text>Random endo-hydrolysis of N-acetyl-beta-D-glucosaminide (1-&gt;4)-beta-linkages in chitin and chitodextrins.</text>
        <dbReference type="EC" id="3.2.1.14"/>
    </reaction>
</comment>
<dbReference type="EMBL" id="JAACJN010000006">
    <property type="protein sequence ID" value="KAF5392186.1"/>
    <property type="molecule type" value="Genomic_DNA"/>
</dbReference>
<evidence type="ECO:0000256" key="9">
    <source>
        <dbReference type="SAM" id="SignalP"/>
    </source>
</evidence>
<evidence type="ECO:0000313" key="12">
    <source>
        <dbReference type="Proteomes" id="UP000518752"/>
    </source>
</evidence>
<keyword evidence="9" id="KW-0732">Signal</keyword>
<dbReference type="GO" id="GO:0005576">
    <property type="term" value="C:extracellular region"/>
    <property type="evidence" value="ECO:0007669"/>
    <property type="project" value="InterPro"/>
</dbReference>
<evidence type="ECO:0000256" key="2">
    <source>
        <dbReference type="ARBA" id="ARBA00022801"/>
    </source>
</evidence>
<evidence type="ECO:0000256" key="5">
    <source>
        <dbReference type="ARBA" id="ARBA00023295"/>
    </source>
</evidence>
<sequence length="402" mass="42684">MFPSLLLAALLGLRLSLAAPVNDSNIDAAPLARHILKRSIPAAPRYVVYSDAFISSTNPAPPTSSIAGWTVFNIAFLTNFAADNYGVWVSMTDAQRTAVKAQYAAAGIKLCVAAFGSTEEPTNAGLNPVTLADSVASAVIQYQLDGVDIDYEDFDAFNRKDGSAEAWLISFTTELRKKLPVGQYIVTHAPVAPWFISELYNGRGYTYVDQQVGNLIDWYNVQFYNQGATEYTTCDGLLTESSSTWPGSSVFQIAARGVPLDKIVIGKPAAANNANNGLMTTSLLASCASQAVSKGWNAGIMSWQYPDASSAWIKAVQVGMSGAAPGPTTTVGSTTVVTTTTSTAITSPTAGSCANMATWDSSTIYTAGVFVVYQGFLWKANQWNDDEVPGGPSGAWDKVFSC</sequence>
<dbReference type="GO" id="GO:0008843">
    <property type="term" value="F:endochitinase activity"/>
    <property type="evidence" value="ECO:0007669"/>
    <property type="project" value="UniProtKB-EC"/>
</dbReference>
<dbReference type="AlphaFoldDB" id="A0A8H5HZE9"/>
<reference evidence="11 12" key="1">
    <citation type="journal article" date="2020" name="ISME J.">
        <title>Uncovering the hidden diversity of litter-decomposition mechanisms in mushroom-forming fungi.</title>
        <authorList>
            <person name="Floudas D."/>
            <person name="Bentzer J."/>
            <person name="Ahren D."/>
            <person name="Johansson T."/>
            <person name="Persson P."/>
            <person name="Tunlid A."/>
        </authorList>
    </citation>
    <scope>NUCLEOTIDE SEQUENCE [LARGE SCALE GENOMIC DNA]</scope>
    <source>
        <strain evidence="11 12">CBS 406.79</strain>
    </source>
</reference>
<evidence type="ECO:0000259" key="10">
    <source>
        <dbReference type="PROSITE" id="PS51910"/>
    </source>
</evidence>
<dbReference type="Proteomes" id="UP000518752">
    <property type="component" value="Unassembled WGS sequence"/>
</dbReference>
<feature type="signal peptide" evidence="9">
    <location>
        <begin position="1"/>
        <end position="18"/>
    </location>
</feature>
<dbReference type="GO" id="GO:0030246">
    <property type="term" value="F:carbohydrate binding"/>
    <property type="evidence" value="ECO:0007669"/>
    <property type="project" value="InterPro"/>
</dbReference>
<evidence type="ECO:0000256" key="1">
    <source>
        <dbReference type="ARBA" id="ARBA00000822"/>
    </source>
</evidence>
<dbReference type="OrthoDB" id="2981020at2759"/>
<evidence type="ECO:0000256" key="4">
    <source>
        <dbReference type="ARBA" id="ARBA00023277"/>
    </source>
</evidence>
<dbReference type="Pfam" id="PF00704">
    <property type="entry name" value="Glyco_hydro_18"/>
    <property type="match status" value="1"/>
</dbReference>
<protein>
    <recommendedName>
        <fullName evidence="10">GH18 domain-containing protein</fullName>
    </recommendedName>
</protein>
<dbReference type="Gene3D" id="2.10.10.20">
    <property type="entry name" value="Carbohydrate-binding module superfamily 5/12"/>
    <property type="match status" value="1"/>
</dbReference>
<dbReference type="Gene3D" id="3.20.20.80">
    <property type="entry name" value="Glycosidases"/>
    <property type="match status" value="1"/>
</dbReference>
<dbReference type="PROSITE" id="PS01095">
    <property type="entry name" value="GH18_1"/>
    <property type="match status" value="1"/>
</dbReference>
<dbReference type="InterPro" id="IPR001579">
    <property type="entry name" value="Glyco_hydro_18_chit_AS"/>
</dbReference>
<accession>A0A8H5HZE9</accession>
<dbReference type="SUPFAM" id="SSF51445">
    <property type="entry name" value="(Trans)glycosidases"/>
    <property type="match status" value="1"/>
</dbReference>
<keyword evidence="4" id="KW-0119">Carbohydrate metabolism</keyword>
<dbReference type="InterPro" id="IPR001223">
    <property type="entry name" value="Glyco_hydro18_cat"/>
</dbReference>
<comment type="caution">
    <text evidence="11">The sequence shown here is derived from an EMBL/GenBank/DDBJ whole genome shotgun (WGS) entry which is preliminary data.</text>
</comment>
<evidence type="ECO:0000256" key="7">
    <source>
        <dbReference type="RuleBase" id="RU000489"/>
    </source>
</evidence>
<keyword evidence="2 7" id="KW-0378">Hydrolase</keyword>
<dbReference type="CDD" id="cd12215">
    <property type="entry name" value="ChiC_BD"/>
    <property type="match status" value="1"/>
</dbReference>
<feature type="chain" id="PRO_5034748642" description="GH18 domain-containing protein" evidence="9">
    <location>
        <begin position="19"/>
        <end position="402"/>
    </location>
</feature>
<dbReference type="PROSITE" id="PS51910">
    <property type="entry name" value="GH18_2"/>
    <property type="match status" value="1"/>
</dbReference>
<gene>
    <name evidence="11" type="ORF">D9757_001377</name>
</gene>
<evidence type="ECO:0000256" key="6">
    <source>
        <dbReference type="ARBA" id="ARBA00023326"/>
    </source>
</evidence>
<dbReference type="CDD" id="cd00598">
    <property type="entry name" value="GH18_chitinase-like"/>
    <property type="match status" value="1"/>
</dbReference>